<feature type="compositionally biased region" description="Basic and acidic residues" evidence="8">
    <location>
        <begin position="20"/>
        <end position="56"/>
    </location>
</feature>
<gene>
    <name evidence="11" type="ORF">GSLYS_00014365001</name>
</gene>
<evidence type="ECO:0000313" key="12">
    <source>
        <dbReference type="Proteomes" id="UP001497497"/>
    </source>
</evidence>
<comment type="subcellular location">
    <subcellularLocation>
        <location evidence="1 7">Endoplasmic reticulum membrane</location>
        <topology evidence="1 7">Multi-pass membrane protein</topology>
    </subcellularLocation>
</comment>
<organism evidence="11 12">
    <name type="scientific">Lymnaea stagnalis</name>
    <name type="common">Great pond snail</name>
    <name type="synonym">Helix stagnalis</name>
    <dbReference type="NCBI Taxonomy" id="6523"/>
    <lineage>
        <taxon>Eukaryota</taxon>
        <taxon>Metazoa</taxon>
        <taxon>Spiralia</taxon>
        <taxon>Lophotrochozoa</taxon>
        <taxon>Mollusca</taxon>
        <taxon>Gastropoda</taxon>
        <taxon>Heterobranchia</taxon>
        <taxon>Euthyneura</taxon>
        <taxon>Panpulmonata</taxon>
        <taxon>Hygrophila</taxon>
        <taxon>Lymnaeoidea</taxon>
        <taxon>Lymnaeidae</taxon>
        <taxon>Lymnaea</taxon>
    </lineage>
</organism>
<feature type="transmembrane region" description="Helical" evidence="7">
    <location>
        <begin position="166"/>
        <end position="188"/>
    </location>
</feature>
<dbReference type="GO" id="GO:0051604">
    <property type="term" value="P:protein maturation"/>
    <property type="evidence" value="ECO:0007669"/>
    <property type="project" value="InterPro"/>
</dbReference>
<feature type="domain" description="Lipase maturation factor 1/2 N-terminal" evidence="9">
    <location>
        <begin position="214"/>
        <end position="376"/>
    </location>
</feature>
<dbReference type="Pfam" id="PF25179">
    <property type="entry name" value="LMF1_C"/>
    <property type="match status" value="1"/>
</dbReference>
<evidence type="ECO:0000256" key="7">
    <source>
        <dbReference type="RuleBase" id="RU361229"/>
    </source>
</evidence>
<proteinExistence type="inferred from homology"/>
<evidence type="ECO:0000256" key="2">
    <source>
        <dbReference type="ARBA" id="ARBA00005512"/>
    </source>
</evidence>
<sequence length="617" mass="70229">MDGDRSDNMVARSRHKKKAGQKEKMETNKKEILNDKAKAVTGDREPAAKPENENEKSTSLTDVSSKQLLENGTKLDSNAQDLRGSYWLTRMVIVRYMGFIYFVAYSVSLNSNKQLLGKDGLLPANQYLNNIRSHVGSSSWWSLVSAAPTLLWFVDYETHIDWWLDTIAWVGLAIAVFMMMTGAGNWPLLLLEWILYHSLVTFLFIFSIFVLVCHTGWESQVLETGFLTTFLCPLLSLASVPKSTPPSKIIIFAYRWLIFRIMLGAGLIKIRGDKCWHDLTCMNYHYETQPVPNPLSYYLHQSPEPIHKFEVLSNHFVELVAPFLLLLPLRRPCMIGGVIQIIFQARVVLIISGNLSFLNWLTILPSLACFDDASLSWLFSMPVKSAVGQVNLQRKNQNKGPLSKCQSCCYVLKLFNISFGLLIAYLSIPVVQNLLSTRQAMNTSFDPLRLVNTYGAFGSITKKRTEVIFQGTNSSNPDSPAAVWEEYQFNCKPGDVSRTPCVISPYHYRLDWLMWFAAFQNYNHNPWLVHLAAKFLVNDEKTESLIAYNPFHGRPPPKFVRAEHYRYVFTKIGSPEAKSGHWWKRKRIGSYLPPVSLHVLSSTLAQMGWAVPKFTKG</sequence>
<comment type="function">
    <text evidence="7">Involved in the maturation of specific proteins in the endoplasmic reticulum.</text>
</comment>
<keyword evidence="6 7" id="KW-0472">Membrane</keyword>
<keyword evidence="5 7" id="KW-1133">Transmembrane helix</keyword>
<evidence type="ECO:0000259" key="10">
    <source>
        <dbReference type="Pfam" id="PF25179"/>
    </source>
</evidence>
<evidence type="ECO:0000313" key="11">
    <source>
        <dbReference type="EMBL" id="CAL1540716.1"/>
    </source>
</evidence>
<keyword evidence="3 7" id="KW-0812">Transmembrane</keyword>
<dbReference type="Pfam" id="PF06762">
    <property type="entry name" value="LMF1"/>
    <property type="match status" value="1"/>
</dbReference>
<feature type="transmembrane region" description="Helical" evidence="7">
    <location>
        <begin position="194"/>
        <end position="213"/>
    </location>
</feature>
<comment type="caution">
    <text evidence="11">The sequence shown here is derived from an EMBL/GenBank/DDBJ whole genome shotgun (WGS) entry which is preliminary data.</text>
</comment>
<evidence type="ECO:0000256" key="1">
    <source>
        <dbReference type="ARBA" id="ARBA00004477"/>
    </source>
</evidence>
<evidence type="ECO:0000256" key="6">
    <source>
        <dbReference type="ARBA" id="ARBA00023136"/>
    </source>
</evidence>
<evidence type="ECO:0000256" key="3">
    <source>
        <dbReference type="ARBA" id="ARBA00022692"/>
    </source>
</evidence>
<feature type="transmembrane region" description="Helical" evidence="7">
    <location>
        <begin position="249"/>
        <end position="268"/>
    </location>
</feature>
<dbReference type="InterPro" id="IPR009613">
    <property type="entry name" value="LMF"/>
</dbReference>
<evidence type="ECO:0000256" key="5">
    <source>
        <dbReference type="ARBA" id="ARBA00022989"/>
    </source>
</evidence>
<dbReference type="PANTHER" id="PTHR14463:SF10">
    <property type="entry name" value="LIPASE MATURATION FACTOR 1"/>
    <property type="match status" value="1"/>
</dbReference>
<dbReference type="EMBL" id="CAXITT010000396">
    <property type="protein sequence ID" value="CAL1540716.1"/>
    <property type="molecule type" value="Genomic_DNA"/>
</dbReference>
<dbReference type="PANTHER" id="PTHR14463">
    <property type="entry name" value="LIPASE MATURATION FACTOR"/>
    <property type="match status" value="1"/>
</dbReference>
<comment type="similarity">
    <text evidence="2 7">Belongs to the lipase maturation factor family.</text>
</comment>
<keyword evidence="4 7" id="KW-0256">Endoplasmic reticulum</keyword>
<protein>
    <recommendedName>
        <fullName evidence="7">Lipase maturation factor</fullName>
    </recommendedName>
</protein>
<feature type="transmembrane region" description="Helical" evidence="7">
    <location>
        <begin position="92"/>
        <end position="111"/>
    </location>
</feature>
<dbReference type="AlphaFoldDB" id="A0AAV2I230"/>
<keyword evidence="12" id="KW-1185">Reference proteome</keyword>
<dbReference type="InterPro" id="IPR057434">
    <property type="entry name" value="LMF1/2_N"/>
</dbReference>
<evidence type="ECO:0000256" key="4">
    <source>
        <dbReference type="ARBA" id="ARBA00022824"/>
    </source>
</evidence>
<feature type="domain" description="Lipase maturation factor 1/2 C-terminal" evidence="10">
    <location>
        <begin position="450"/>
        <end position="593"/>
    </location>
</feature>
<evidence type="ECO:0000256" key="8">
    <source>
        <dbReference type="SAM" id="MobiDB-lite"/>
    </source>
</evidence>
<feature type="transmembrane region" description="Helical" evidence="7">
    <location>
        <begin position="225"/>
        <end position="243"/>
    </location>
</feature>
<reference evidence="11 12" key="1">
    <citation type="submission" date="2024-04" db="EMBL/GenBank/DDBJ databases">
        <authorList>
            <consortium name="Genoscope - CEA"/>
            <person name="William W."/>
        </authorList>
    </citation>
    <scope>NUCLEOTIDE SEQUENCE [LARGE SCALE GENOMIC DNA]</scope>
</reference>
<dbReference type="GO" id="GO:0005789">
    <property type="term" value="C:endoplasmic reticulum membrane"/>
    <property type="evidence" value="ECO:0007669"/>
    <property type="project" value="UniProtKB-SubCell"/>
</dbReference>
<accession>A0AAV2I230</accession>
<feature type="region of interest" description="Disordered" evidence="8">
    <location>
        <begin position="1"/>
        <end position="63"/>
    </location>
</feature>
<evidence type="ECO:0000259" key="9">
    <source>
        <dbReference type="Pfam" id="PF06762"/>
    </source>
</evidence>
<name>A0AAV2I230_LYMST</name>
<feature type="transmembrane region" description="Helical" evidence="7">
    <location>
        <begin position="408"/>
        <end position="428"/>
    </location>
</feature>
<dbReference type="Proteomes" id="UP001497497">
    <property type="component" value="Unassembled WGS sequence"/>
</dbReference>
<dbReference type="InterPro" id="IPR057433">
    <property type="entry name" value="LMF1/2_C"/>
</dbReference>
<feature type="transmembrane region" description="Helical" evidence="7">
    <location>
        <begin position="131"/>
        <end position="154"/>
    </location>
</feature>